<evidence type="ECO:0000313" key="3">
    <source>
        <dbReference type="Proteomes" id="UP000824890"/>
    </source>
</evidence>
<evidence type="ECO:0000313" key="2">
    <source>
        <dbReference type="EMBL" id="KAH0939672.1"/>
    </source>
</evidence>
<evidence type="ECO:0000256" key="1">
    <source>
        <dbReference type="SAM" id="MobiDB-lite"/>
    </source>
</evidence>
<comment type="caution">
    <text evidence="2">The sequence shown here is derived from an EMBL/GenBank/DDBJ whole genome shotgun (WGS) entry which is preliminary data.</text>
</comment>
<reference evidence="2 3" key="1">
    <citation type="submission" date="2021-05" db="EMBL/GenBank/DDBJ databases">
        <title>Genome Assembly of Synthetic Allotetraploid Brassica napus Reveals Homoeologous Exchanges between Subgenomes.</title>
        <authorList>
            <person name="Davis J.T."/>
        </authorList>
    </citation>
    <scope>NUCLEOTIDE SEQUENCE [LARGE SCALE GENOMIC DNA]</scope>
    <source>
        <strain evidence="3">cv. Da-Ae</strain>
        <tissue evidence="2">Seedling</tissue>
    </source>
</reference>
<feature type="region of interest" description="Disordered" evidence="1">
    <location>
        <begin position="1"/>
        <end position="23"/>
    </location>
</feature>
<dbReference type="Proteomes" id="UP000824890">
    <property type="component" value="Unassembled WGS sequence"/>
</dbReference>
<feature type="non-terminal residue" evidence="2">
    <location>
        <position position="1"/>
    </location>
</feature>
<gene>
    <name evidence="2" type="ORF">HID58_007133</name>
</gene>
<proteinExistence type="predicted"/>
<organism evidence="2 3">
    <name type="scientific">Brassica napus</name>
    <name type="common">Rape</name>
    <dbReference type="NCBI Taxonomy" id="3708"/>
    <lineage>
        <taxon>Eukaryota</taxon>
        <taxon>Viridiplantae</taxon>
        <taxon>Streptophyta</taxon>
        <taxon>Embryophyta</taxon>
        <taxon>Tracheophyta</taxon>
        <taxon>Spermatophyta</taxon>
        <taxon>Magnoliopsida</taxon>
        <taxon>eudicotyledons</taxon>
        <taxon>Gunneridae</taxon>
        <taxon>Pentapetalae</taxon>
        <taxon>rosids</taxon>
        <taxon>malvids</taxon>
        <taxon>Brassicales</taxon>
        <taxon>Brassicaceae</taxon>
        <taxon>Brassiceae</taxon>
        <taxon>Brassica</taxon>
    </lineage>
</organism>
<accession>A0ABQ8EDC2</accession>
<protein>
    <submittedName>
        <fullName evidence="2">Uncharacterized protein</fullName>
    </submittedName>
</protein>
<sequence length="225" mass="24327">KKKMERKMILSKSEKHGAREREKRESSVFGRRVSVRAVAGARLLPSSSFIFFFLHRPSMIVFVWRKDAVGLGAGVSNLVRSFVVLIPGDGSYSSSVVAGFSPGGGGFLRSTDAGFSSREKETYSAPSSPALGSGGWKLSKLCPVGYETRCLVVVDLVGAVSVVRGFLLADEISKSSMKLSAEWLSVEGKFGFGGGSRYLSSDELRCMVVVLRRCSDAAMVKSKHR</sequence>
<name>A0ABQ8EDC2_BRANA</name>
<keyword evidence="3" id="KW-1185">Reference proteome</keyword>
<dbReference type="EMBL" id="JAGKQM010000002">
    <property type="protein sequence ID" value="KAH0939672.1"/>
    <property type="molecule type" value="Genomic_DNA"/>
</dbReference>